<evidence type="ECO:0000256" key="1">
    <source>
        <dbReference type="ARBA" id="ARBA00004123"/>
    </source>
</evidence>
<reference evidence="6" key="2">
    <citation type="submission" date="2019-06" db="EMBL/GenBank/DDBJ databases">
        <title>Genomics analysis of Aphanomyces spp. identifies a new class of oomycete effector associated with host adaptation.</title>
        <authorList>
            <person name="Gaulin E."/>
        </authorList>
    </citation>
    <scope>NUCLEOTIDE SEQUENCE</scope>
    <source>
        <strain evidence="6">CBS 578.67</strain>
    </source>
</reference>
<dbReference type="GO" id="GO:0031124">
    <property type="term" value="P:mRNA 3'-end processing"/>
    <property type="evidence" value="ECO:0007669"/>
    <property type="project" value="InterPro"/>
</dbReference>
<evidence type="ECO:0000259" key="5">
    <source>
        <dbReference type="Pfam" id="PF05843"/>
    </source>
</evidence>
<accession>A0A485KVA0</accession>
<evidence type="ECO:0000313" key="6">
    <source>
        <dbReference type="EMBL" id="KAF0697171.1"/>
    </source>
</evidence>
<evidence type="ECO:0000256" key="3">
    <source>
        <dbReference type="ARBA" id="ARBA00023242"/>
    </source>
</evidence>
<dbReference type="PANTHER" id="PTHR19980:SF0">
    <property type="entry name" value="CLEAVAGE STIMULATION FACTOR SUBUNIT 3"/>
    <property type="match status" value="1"/>
</dbReference>
<dbReference type="OrthoDB" id="26282at2759"/>
<dbReference type="AlphaFoldDB" id="A0A485KVA0"/>
<sequence>MLSEDSSEEDEPIAVTTTHVPQERGDVEMGGLDEEEDEDMGTLADDPTIGKPPRFRKLYAAVRKDPWEIGPWLDLMYEVQQSLQHIEEARPFYILFLDQFPTSAYWWKQYADHEWRANQLDNVRAIFDKALNQIKCPHVELWAFYLQFTKSTVVDPITESHSPEDRKRSRQQMAEAFETALDRVGYSIHSNGIWNQYIHFLKDDKEPQAIFSIRKVFQRALPIPMMQLDNLWKDYEQFEKSIPNNEALAQNVFKVLRPKVDAAKSILKDRKALMDPLDMDALPSKTNTDPQIDAWTQWIEFEMNNPERVERPKWKAKLRYVLECCLACRRFSAEVWYQYASLELPDVAATSTVFQQAIDAIPDSCLLRFAYADHLESHGNLDDARAVYESFLETHPSAIVYITYQRFARRAFGNKGLDEARHIFKRARRDTRDGACTYHVYTAAALLEFHGSLGDEGKQIALNIFELGLKKYIHVPDYVLSYVDFLSHTNDDNNMRSLFEKVLSVMPPAVSKPIWDRFIRFEQTMATNGGDLTSVIRLEQRRAAALADDPSTKGLLGLVDRYVWMTLLEDSSDKLFFDTYGRGTVATTSGLLAPAAAAASGMLSSRTTGGASKSSKHSVDLASYHGPPLPEFLKPFASQLPLGVTWNGPVADADMVFQALCYAEFPPREDVERMDARGIDADGNVNVVTKRPTHDVFRDRQKQRLAKLN</sequence>
<organism evidence="7 8">
    <name type="scientific">Aphanomyces stellatus</name>
    <dbReference type="NCBI Taxonomy" id="120398"/>
    <lineage>
        <taxon>Eukaryota</taxon>
        <taxon>Sar</taxon>
        <taxon>Stramenopiles</taxon>
        <taxon>Oomycota</taxon>
        <taxon>Saprolegniomycetes</taxon>
        <taxon>Saprolegniales</taxon>
        <taxon>Verrucalvaceae</taxon>
        <taxon>Aphanomyces</taxon>
    </lineage>
</organism>
<protein>
    <submittedName>
        <fullName evidence="7">Aste57867_12165 protein</fullName>
    </submittedName>
</protein>
<keyword evidence="2" id="KW-0677">Repeat</keyword>
<dbReference type="Gene3D" id="1.25.40.1040">
    <property type="match status" value="1"/>
</dbReference>
<reference evidence="7 8" key="1">
    <citation type="submission" date="2019-03" db="EMBL/GenBank/DDBJ databases">
        <authorList>
            <person name="Gaulin E."/>
            <person name="Dumas B."/>
        </authorList>
    </citation>
    <scope>NUCLEOTIDE SEQUENCE [LARGE SCALE GENOMIC DNA]</scope>
    <source>
        <strain evidence="7">CBS 568.67</strain>
    </source>
</reference>
<evidence type="ECO:0000313" key="8">
    <source>
        <dbReference type="Proteomes" id="UP000332933"/>
    </source>
</evidence>
<keyword evidence="3" id="KW-0539">Nucleus</keyword>
<evidence type="ECO:0000256" key="2">
    <source>
        <dbReference type="ARBA" id="ARBA00022737"/>
    </source>
</evidence>
<gene>
    <name evidence="7" type="primary">Aste57867_12165</name>
    <name evidence="6" type="ORF">As57867_012120</name>
    <name evidence="7" type="ORF">ASTE57867_12165</name>
</gene>
<evidence type="ECO:0000256" key="4">
    <source>
        <dbReference type="SAM" id="MobiDB-lite"/>
    </source>
</evidence>
<dbReference type="SMART" id="SM00386">
    <property type="entry name" value="HAT"/>
    <property type="match status" value="8"/>
</dbReference>
<proteinExistence type="predicted"/>
<feature type="region of interest" description="Disordered" evidence="4">
    <location>
        <begin position="1"/>
        <end position="49"/>
    </location>
</feature>
<dbReference type="InterPro" id="IPR011990">
    <property type="entry name" value="TPR-like_helical_dom_sf"/>
</dbReference>
<dbReference type="GO" id="GO:0005634">
    <property type="term" value="C:nucleus"/>
    <property type="evidence" value="ECO:0007669"/>
    <property type="project" value="UniProtKB-SubCell"/>
</dbReference>
<keyword evidence="8" id="KW-1185">Reference proteome</keyword>
<dbReference type="InterPro" id="IPR003107">
    <property type="entry name" value="HAT"/>
</dbReference>
<feature type="domain" description="Suppressor of forked" evidence="5">
    <location>
        <begin position="57"/>
        <end position="567"/>
    </location>
</feature>
<comment type="subcellular location">
    <subcellularLocation>
        <location evidence="1">Nucleus</location>
    </subcellularLocation>
</comment>
<dbReference type="EMBL" id="VJMH01005341">
    <property type="protein sequence ID" value="KAF0697171.1"/>
    <property type="molecule type" value="Genomic_DNA"/>
</dbReference>
<feature type="compositionally biased region" description="Acidic residues" evidence="4">
    <location>
        <begin position="31"/>
        <end position="40"/>
    </location>
</feature>
<dbReference type="GO" id="GO:0003729">
    <property type="term" value="F:mRNA binding"/>
    <property type="evidence" value="ECO:0007669"/>
    <property type="project" value="TreeGrafter"/>
</dbReference>
<dbReference type="InterPro" id="IPR045243">
    <property type="entry name" value="Rna14-like"/>
</dbReference>
<dbReference type="SUPFAM" id="SSF48452">
    <property type="entry name" value="TPR-like"/>
    <property type="match status" value="1"/>
</dbReference>
<dbReference type="EMBL" id="CAADRA010005362">
    <property type="protein sequence ID" value="VFT89019.1"/>
    <property type="molecule type" value="Genomic_DNA"/>
</dbReference>
<feature type="compositionally biased region" description="Acidic residues" evidence="4">
    <location>
        <begin position="1"/>
        <end position="12"/>
    </location>
</feature>
<dbReference type="PANTHER" id="PTHR19980">
    <property type="entry name" value="RNA CLEAVAGE STIMULATION FACTOR"/>
    <property type="match status" value="1"/>
</dbReference>
<dbReference type="Pfam" id="PF05843">
    <property type="entry name" value="Suf"/>
    <property type="match status" value="1"/>
</dbReference>
<dbReference type="InterPro" id="IPR008847">
    <property type="entry name" value="Suf"/>
</dbReference>
<evidence type="ECO:0000313" key="7">
    <source>
        <dbReference type="EMBL" id="VFT89019.1"/>
    </source>
</evidence>
<dbReference type="Proteomes" id="UP000332933">
    <property type="component" value="Unassembled WGS sequence"/>
</dbReference>
<name>A0A485KVA0_9STRA</name>